<dbReference type="PANTHER" id="PTHR46193">
    <property type="entry name" value="6-PHOSPHOGLUCONATE PHOSPHATASE"/>
    <property type="match status" value="1"/>
</dbReference>
<dbReference type="EMBL" id="PGWX01000346">
    <property type="protein sequence ID" value="PPJ73602.1"/>
    <property type="molecule type" value="Genomic_DNA"/>
</dbReference>
<dbReference type="InterPro" id="IPR041492">
    <property type="entry name" value="HAD_2"/>
</dbReference>
<dbReference type="GO" id="GO:0046872">
    <property type="term" value="F:metal ion binding"/>
    <property type="evidence" value="ECO:0007669"/>
    <property type="project" value="UniProtKB-KW"/>
</dbReference>
<dbReference type="PANTHER" id="PTHR46193:SF21">
    <property type="entry name" value="SLL1138 PROTEIN"/>
    <property type="match status" value="1"/>
</dbReference>
<dbReference type="InterPro" id="IPR023214">
    <property type="entry name" value="HAD_sf"/>
</dbReference>
<comment type="similarity">
    <text evidence="2">Belongs to the HAD-like hydrolase superfamily. CbbY/CbbZ/Gph/YieH family.</text>
</comment>
<sequence>MYKAVVFDFDGTIIDTEKHLYDIINKHLSFHGVKPVSLEFYRSHIGGHAQGLHDYIEQQIGLEKKQKIYDEHNDTSHELDIIDTVSSLMKYLKQRHIPMAIATSSYREEIMPTINALGIDEYVDVIVGREDVEAVKPDPELYLTAVQRLNYSPAHCLAIEDSANGATGAMNAGLDVIINTNEMTEAQDFSAITFVGKDLSFEQIKNRFFEPNKE</sequence>
<protein>
    <submittedName>
        <fullName evidence="6">HAD family hydrolase</fullName>
    </submittedName>
</protein>
<evidence type="ECO:0000256" key="4">
    <source>
        <dbReference type="ARBA" id="ARBA00022842"/>
    </source>
</evidence>
<dbReference type="NCBIfam" id="TIGR01509">
    <property type="entry name" value="HAD-SF-IA-v3"/>
    <property type="match status" value="1"/>
</dbReference>
<dbReference type="SFLD" id="SFLDG01129">
    <property type="entry name" value="C1.5:_HAD__Beta-PGM__Phosphata"/>
    <property type="match status" value="1"/>
</dbReference>
<accession>A0A2A1KCT7</accession>
<evidence type="ECO:0000313" key="6">
    <source>
        <dbReference type="EMBL" id="PPJ73602.1"/>
    </source>
</evidence>
<comment type="caution">
    <text evidence="6">The sequence shown here is derived from an EMBL/GenBank/DDBJ whole genome shotgun (WGS) entry which is preliminary data.</text>
</comment>
<dbReference type="STRING" id="1283.ShL2_00634"/>
<dbReference type="Pfam" id="PF13419">
    <property type="entry name" value="HAD_2"/>
    <property type="match status" value="1"/>
</dbReference>
<dbReference type="Proteomes" id="UP000238153">
    <property type="component" value="Unassembled WGS sequence"/>
</dbReference>
<dbReference type="RefSeq" id="WP_011275058.1">
    <property type="nucleotide sequence ID" value="NZ_BKAY01000009.1"/>
</dbReference>
<evidence type="ECO:0000256" key="2">
    <source>
        <dbReference type="ARBA" id="ARBA00006171"/>
    </source>
</evidence>
<dbReference type="InterPro" id="IPR006439">
    <property type="entry name" value="HAD-SF_hydro_IA"/>
</dbReference>
<keyword evidence="4" id="KW-0460">Magnesium</keyword>
<reference evidence="6 7" key="1">
    <citation type="submission" date="2017-11" db="EMBL/GenBank/DDBJ databases">
        <authorList>
            <person name="Founou R.C."/>
            <person name="Founou L."/>
            <person name="Allam M."/>
            <person name="Ismail A."/>
            <person name="Essack S.Y."/>
        </authorList>
    </citation>
    <scope>NUCLEOTIDE SEQUENCE [LARGE SCALE GENOMIC DNA]</scope>
    <source>
        <strain evidence="6 7">G811N2B1</strain>
    </source>
</reference>
<dbReference type="InterPro" id="IPR023198">
    <property type="entry name" value="PGP-like_dom2"/>
</dbReference>
<dbReference type="PRINTS" id="PR00413">
    <property type="entry name" value="HADHALOGNASE"/>
</dbReference>
<evidence type="ECO:0000313" key="7">
    <source>
        <dbReference type="Proteomes" id="UP000238153"/>
    </source>
</evidence>
<name>A0A2A1KCT7_STAHA</name>
<dbReference type="AlphaFoldDB" id="A0A2A1KCT7"/>
<dbReference type="OMA" id="FHHMVMG"/>
<dbReference type="Proteomes" id="UP001269271">
    <property type="component" value="Unassembled WGS sequence"/>
</dbReference>
<evidence type="ECO:0000256" key="1">
    <source>
        <dbReference type="ARBA" id="ARBA00001946"/>
    </source>
</evidence>
<dbReference type="SUPFAM" id="SSF56784">
    <property type="entry name" value="HAD-like"/>
    <property type="match status" value="1"/>
</dbReference>
<dbReference type="InterPro" id="IPR036412">
    <property type="entry name" value="HAD-like_sf"/>
</dbReference>
<dbReference type="Gene3D" id="1.10.150.240">
    <property type="entry name" value="Putative phosphatase, domain 2"/>
    <property type="match status" value="1"/>
</dbReference>
<dbReference type="GeneID" id="93780126"/>
<dbReference type="Gene3D" id="3.40.50.1000">
    <property type="entry name" value="HAD superfamily/HAD-like"/>
    <property type="match status" value="1"/>
</dbReference>
<dbReference type="GO" id="GO:0016787">
    <property type="term" value="F:hydrolase activity"/>
    <property type="evidence" value="ECO:0007669"/>
    <property type="project" value="UniProtKB-KW"/>
</dbReference>
<keyword evidence="8" id="KW-1185">Reference proteome</keyword>
<dbReference type="KEGG" id="shh:ShL2_00634"/>
<dbReference type="CDD" id="cd16423">
    <property type="entry name" value="HAD_BPGM-like"/>
    <property type="match status" value="1"/>
</dbReference>
<dbReference type="EMBL" id="JAVSOO010000044">
    <property type="protein sequence ID" value="MDT4287635.1"/>
    <property type="molecule type" value="Genomic_DNA"/>
</dbReference>
<evidence type="ECO:0000313" key="5">
    <source>
        <dbReference type="EMBL" id="MDT4287635.1"/>
    </source>
</evidence>
<evidence type="ECO:0000313" key="8">
    <source>
        <dbReference type="Proteomes" id="UP001269271"/>
    </source>
</evidence>
<evidence type="ECO:0000256" key="3">
    <source>
        <dbReference type="ARBA" id="ARBA00022723"/>
    </source>
</evidence>
<keyword evidence="6" id="KW-0378">Hydrolase</keyword>
<gene>
    <name evidence="6" type="ORF">CV019_09370</name>
    <name evidence="5" type="ORF">RO950_11710</name>
</gene>
<proteinExistence type="inferred from homology"/>
<dbReference type="InterPro" id="IPR051600">
    <property type="entry name" value="Beta-PGM-like"/>
</dbReference>
<dbReference type="SFLD" id="SFLDS00003">
    <property type="entry name" value="Haloacid_Dehalogenase"/>
    <property type="match status" value="1"/>
</dbReference>
<reference evidence="5 8" key="2">
    <citation type="submission" date="2023-08" db="EMBL/GenBank/DDBJ databases">
        <title>Genomic surveillance of Staphylococcus haemolyticus neonatal outbreak in southern France.</title>
        <authorList>
            <person name="Magnan C."/>
            <person name="Morsli M."/>
            <person name="Thiery B."/>
            <person name="Salipante F."/>
            <person name="Attar J."/>
            <person name="Massimo D.M."/>
            <person name="Ory J."/>
            <person name="Pantel A."/>
            <person name="Lavigne J.-P."/>
        </authorList>
    </citation>
    <scope>NUCLEOTIDE SEQUENCE [LARGE SCALE GENOMIC DNA]</scope>
    <source>
        <strain evidence="5 8">NSH026</strain>
    </source>
</reference>
<organism evidence="6 7">
    <name type="scientific">Staphylococcus haemolyticus</name>
    <dbReference type="NCBI Taxonomy" id="1283"/>
    <lineage>
        <taxon>Bacteria</taxon>
        <taxon>Bacillati</taxon>
        <taxon>Bacillota</taxon>
        <taxon>Bacilli</taxon>
        <taxon>Bacillales</taxon>
        <taxon>Staphylococcaceae</taxon>
        <taxon>Staphylococcus</taxon>
    </lineage>
</organism>
<keyword evidence="3" id="KW-0479">Metal-binding</keyword>
<comment type="cofactor">
    <cofactor evidence="1">
        <name>Mg(2+)</name>
        <dbReference type="ChEBI" id="CHEBI:18420"/>
    </cofactor>
</comment>